<protein>
    <submittedName>
        <fullName evidence="4">Threonine dehydratase</fullName>
    </submittedName>
</protein>
<proteinExistence type="predicted"/>
<evidence type="ECO:0000313" key="5">
    <source>
        <dbReference type="Proteomes" id="UP000523821"/>
    </source>
</evidence>
<sequence length="68" mass="6967">MRRHVDEIVLVEDEAMVEASRWLWFELGIAADLSGAASVAALRSGAVAFGPGRTIAGLVCGAGPDGIG</sequence>
<comment type="caution">
    <text evidence="4">The sequence shown here is derived from an EMBL/GenBank/DDBJ whole genome shotgun (WGS) entry which is preliminary data.</text>
</comment>
<dbReference type="AlphaFoldDB" id="A0A7W9FQS1"/>
<dbReference type="Pfam" id="PF00291">
    <property type="entry name" value="PALP"/>
    <property type="match status" value="1"/>
</dbReference>
<accession>A0A7W9FQS1</accession>
<evidence type="ECO:0000259" key="3">
    <source>
        <dbReference type="Pfam" id="PF00291"/>
    </source>
</evidence>
<dbReference type="SUPFAM" id="SSF53686">
    <property type="entry name" value="Tryptophan synthase beta subunit-like PLP-dependent enzymes"/>
    <property type="match status" value="1"/>
</dbReference>
<dbReference type="Proteomes" id="UP000523821">
    <property type="component" value="Unassembled WGS sequence"/>
</dbReference>
<evidence type="ECO:0000256" key="2">
    <source>
        <dbReference type="ARBA" id="ARBA00022898"/>
    </source>
</evidence>
<feature type="domain" description="Tryptophan synthase beta chain-like PALP" evidence="3">
    <location>
        <begin position="2"/>
        <end position="61"/>
    </location>
</feature>
<name>A0A7W9FQS1_9HYPH</name>
<dbReference type="Gene3D" id="3.40.50.1100">
    <property type="match status" value="1"/>
</dbReference>
<dbReference type="EMBL" id="JACHOO010000014">
    <property type="protein sequence ID" value="MBB5755142.1"/>
    <property type="molecule type" value="Genomic_DNA"/>
</dbReference>
<dbReference type="InterPro" id="IPR001926">
    <property type="entry name" value="TrpB-like_PALP"/>
</dbReference>
<keyword evidence="2" id="KW-0663">Pyridoxal phosphate</keyword>
<gene>
    <name evidence="4" type="ORF">GGQ63_004243</name>
</gene>
<evidence type="ECO:0000256" key="1">
    <source>
        <dbReference type="ARBA" id="ARBA00001933"/>
    </source>
</evidence>
<organism evidence="4 5">
    <name type="scientific">Prosthecomicrobium pneumaticum</name>
    <dbReference type="NCBI Taxonomy" id="81895"/>
    <lineage>
        <taxon>Bacteria</taxon>
        <taxon>Pseudomonadati</taxon>
        <taxon>Pseudomonadota</taxon>
        <taxon>Alphaproteobacteria</taxon>
        <taxon>Hyphomicrobiales</taxon>
        <taxon>Kaistiaceae</taxon>
        <taxon>Prosthecomicrobium</taxon>
    </lineage>
</organism>
<dbReference type="InterPro" id="IPR036052">
    <property type="entry name" value="TrpB-like_PALP_sf"/>
</dbReference>
<evidence type="ECO:0000313" key="4">
    <source>
        <dbReference type="EMBL" id="MBB5755142.1"/>
    </source>
</evidence>
<reference evidence="4 5" key="1">
    <citation type="submission" date="2020-08" db="EMBL/GenBank/DDBJ databases">
        <title>Genomic Encyclopedia of Type Strains, Phase IV (KMG-IV): sequencing the most valuable type-strain genomes for metagenomic binning, comparative biology and taxonomic classification.</title>
        <authorList>
            <person name="Goeker M."/>
        </authorList>
    </citation>
    <scope>NUCLEOTIDE SEQUENCE [LARGE SCALE GENOMIC DNA]</scope>
    <source>
        <strain evidence="4 5">DSM 16268</strain>
    </source>
</reference>
<keyword evidence="5" id="KW-1185">Reference proteome</keyword>
<comment type="cofactor">
    <cofactor evidence="1">
        <name>pyridoxal 5'-phosphate</name>
        <dbReference type="ChEBI" id="CHEBI:597326"/>
    </cofactor>
</comment>